<dbReference type="EMBL" id="VVUY01000004">
    <property type="protein sequence ID" value="KAA2562656.1"/>
    <property type="molecule type" value="Genomic_DNA"/>
</dbReference>
<dbReference type="Proteomes" id="UP000323119">
    <property type="component" value="Unassembled WGS sequence"/>
</dbReference>
<name>A0A9P4DPI0_9BACT</name>
<gene>
    <name evidence="1" type="ORF">F2S36_06865</name>
    <name evidence="2" type="ORF">NE651_12200</name>
</gene>
<reference evidence="1 3" key="1">
    <citation type="journal article" date="2019" name="Nat. Med.">
        <title>A library of human gut bacterial isolates paired with longitudinal multiomics data enables mechanistic microbiome research.</title>
        <authorList>
            <person name="Poyet M."/>
            <person name="Groussin M."/>
            <person name="Gibbons S.M."/>
            <person name="Avila-Pacheco J."/>
            <person name="Jiang X."/>
            <person name="Kearney S.M."/>
            <person name="Perrotta A.R."/>
            <person name="Berdy B."/>
            <person name="Zhao S."/>
            <person name="Lieberman T.D."/>
            <person name="Swanson P.K."/>
            <person name="Smith M."/>
            <person name="Roesemann S."/>
            <person name="Alexander J.E."/>
            <person name="Rich S.A."/>
            <person name="Livny J."/>
            <person name="Vlamakis H."/>
            <person name="Clish C."/>
            <person name="Bullock K."/>
            <person name="Deik A."/>
            <person name="Scott J."/>
            <person name="Pierce K.A."/>
            <person name="Xavier R.J."/>
            <person name="Alm E.J."/>
        </authorList>
    </citation>
    <scope>NUCLEOTIDE SEQUENCE [LARGE SCALE GENOMIC DNA]</scope>
    <source>
        <strain evidence="1 3">BIOML-A204</strain>
    </source>
</reference>
<dbReference type="RefSeq" id="WP_022333709.1">
    <property type="nucleotide sequence ID" value="NZ_DAWDON010000013.1"/>
</dbReference>
<evidence type="ECO:0000313" key="1">
    <source>
        <dbReference type="EMBL" id="KAA2562656.1"/>
    </source>
</evidence>
<dbReference type="AlphaFoldDB" id="A0A9P4DPI0"/>
<dbReference type="PANTHER" id="PTHR41368:SF1">
    <property type="entry name" value="PROTEIN YGHO"/>
    <property type="match status" value="1"/>
</dbReference>
<evidence type="ECO:0000313" key="3">
    <source>
        <dbReference type="Proteomes" id="UP000323119"/>
    </source>
</evidence>
<dbReference type="Gene3D" id="3.40.630.30">
    <property type="match status" value="1"/>
</dbReference>
<protein>
    <recommendedName>
        <fullName evidence="4">N-acetyltransferase</fullName>
    </recommendedName>
</protein>
<reference evidence="2" key="2">
    <citation type="submission" date="2022-06" db="EMBL/GenBank/DDBJ databases">
        <title>Isolation of gut microbiota from human fecal samples.</title>
        <authorList>
            <person name="Pamer E.G."/>
            <person name="Barat B."/>
            <person name="Waligurski E."/>
            <person name="Medina S."/>
            <person name="Paddock L."/>
            <person name="Mostad J."/>
        </authorList>
    </citation>
    <scope>NUCLEOTIDE SEQUENCE</scope>
    <source>
        <strain evidence="2">DFI.6.22</strain>
    </source>
</reference>
<dbReference type="Proteomes" id="UP001205035">
    <property type="component" value="Unassembled WGS sequence"/>
</dbReference>
<dbReference type="PANTHER" id="PTHR41368">
    <property type="entry name" value="PROTEIN YGHO"/>
    <property type="match status" value="1"/>
</dbReference>
<comment type="caution">
    <text evidence="1">The sequence shown here is derived from an EMBL/GenBank/DDBJ whole genome shotgun (WGS) entry which is preliminary data.</text>
</comment>
<accession>A0A9P4DPI0</accession>
<evidence type="ECO:0000313" key="2">
    <source>
        <dbReference type="EMBL" id="MCQ5083644.1"/>
    </source>
</evidence>
<sequence length="401" mass="47287">MNTDKYILQEVTTSAQEREWLDLPKKIYKGNRNWVCPLDQDITEVFDPARNELFADGEAVRWVVRNKAGEVVGRIAAFYNREKAAIEEQPTGGCGFFEAIDDQQVADMMFDASRMWLASRGMEAMDGPINFGQRRDWWGLLVEGYEFQPLYKNPYNPPYYKELFENYGFKNYFNQHSFIWRANVSEASERIFDRAERLLSTPGYHVENIDMNNLEDAAENFRLVYNKAWALFSGVRPMAQEEAMQMMKAMKPIIDPDIIFFAYFNDEPIGFFITVPDLNRIIGKFNGKFGLIQKLRLMWELKVRKSCDRIFGIIFGIAPEFHGKGVESAIMARYWHFMMETQSRYKTLELAWIGDFNPVMNRMIETYVCATRHKIHTTYRYLFDRTKEFHRCPRLGVKRRE</sequence>
<evidence type="ECO:0008006" key="4">
    <source>
        <dbReference type="Google" id="ProtNLM"/>
    </source>
</evidence>
<dbReference type="InterPro" id="IPR016181">
    <property type="entry name" value="Acyl_CoA_acyltransferase"/>
</dbReference>
<dbReference type="SUPFAM" id="SSF55729">
    <property type="entry name" value="Acyl-CoA N-acyltransferases (Nat)"/>
    <property type="match status" value="1"/>
</dbReference>
<proteinExistence type="predicted"/>
<dbReference type="InterPro" id="IPR039968">
    <property type="entry name" value="BcerS-like"/>
</dbReference>
<organism evidence="1 3">
    <name type="scientific">Alistipes onderdonkii</name>
    <dbReference type="NCBI Taxonomy" id="328813"/>
    <lineage>
        <taxon>Bacteria</taxon>
        <taxon>Pseudomonadati</taxon>
        <taxon>Bacteroidota</taxon>
        <taxon>Bacteroidia</taxon>
        <taxon>Bacteroidales</taxon>
        <taxon>Rikenellaceae</taxon>
        <taxon>Alistipes</taxon>
    </lineage>
</organism>
<dbReference type="EMBL" id="JANGBQ010000019">
    <property type="protein sequence ID" value="MCQ5083644.1"/>
    <property type="molecule type" value="Genomic_DNA"/>
</dbReference>